<dbReference type="GO" id="GO:0006611">
    <property type="term" value="P:protein export from nucleus"/>
    <property type="evidence" value="ECO:0007669"/>
    <property type="project" value="InterPro"/>
</dbReference>
<sequence length="1228" mass="140298">MINANSTINTCTNRHPLLLSSPLHHLADVIMSTIAEQANSLLDFSGKLDIQLLDNVINCMYKGHGQQQQMAQQVLTSLKEHPDAWTRVDTMLEYSTDNETKWKALPRQQCEGIKKYIVSMIIKTSSDPEAADKKKVFLGKLNMILVQILKYEWPKNWPTFISDIVGSSKTNETLCQNNMMILKLLSEEVFDFSSGQMTQTKAKHLKENMCSEFSVIFQLSQYVMENSQNAALVGSTLETLLRFLNWIPLGYIFETNLIRSLIEKFLDVPMFRNVTLKCLTEIAGIQAQQYNAQFCTLFQMAIAKLKQMVSGTTNLRDAYQQGKDDEQNFIQNLALFLATILKEHGSRQFEVDGLKEPLQEALHFLILISEVEETEIFKICLDYWNTLAAELYREAPGAAGGQASPLLLIGGLMSGAMRQLEMSPRRAIYIPTLSKLRRVMISRMARPEEVLVVENEQGEVVREFMKDTDSINLYKNMRETLVLWLCLPYLYITVYLTLCVYYSISNTVFYSISHTLCILHYISRLVYITVYLTFSVYITVYLSLCVYYNISLTVCILQYISHYLCILQYISHCVYITVYISHCVYYSISHILCLYYSISHTVYITVYLTFSVYITVYLTHLDYVDTEMIMTEKLHNQVNGTEWSWKNLNTLCWAIGSISGAMHEEDEKRFLVTVIKDLLGLCEQKRGKDNKAIIASNIMYVVGQYPRFLRAHWRFLKTVVNKNFEFMHETHDGVQDMACDTFLKIAQKCRRHFVQIQVGEAVPFIEEILSIINTIICDLKPQQVHTFYEAVGLMIGAQTEPEAQEALIEKYMSLPNQVWDSVISQASNSVDILKDAEVIKQLGNILKTNVRACKSLGHPYVKQLGRIYLDMLNVYKVMSENITTACVTNGNQVIKQPLIKGMKTVKKETLKLISSWVSRSNDPVVVAENFIAPLLEAVLLDYKRGVPASREPEVLGTMATIVSKLGNVITKLVPEIFDAVFECTLEMINKDFEEFPEHRTEFFTLLQAVNSHCFAAFLEIPPPQFKLVLDSVIWAFKHTMRNISEIGLDILYTMLKNFSQHDQAAQNFYSLYYTDIVQHVFSVVADSVHTGGLTAQSTILAYLFNILETGAITVQLSPEYPAPQNLQFIQNYMLNLLKSAFPNLLDAQIKVFIEGLFSFDNDITQFKEHLRDFLVQIKEFAGDDASDLYLEEREKTIQEAAETKRKQQMAVPGILGPHDADADTEMTG</sequence>
<evidence type="ECO:0000256" key="6">
    <source>
        <dbReference type="ARBA" id="ARBA00023242"/>
    </source>
</evidence>
<keyword evidence="5" id="KW-0653">Protein transport</keyword>
<dbReference type="InterPro" id="IPR016024">
    <property type="entry name" value="ARM-type_fold"/>
</dbReference>
<keyword evidence="9" id="KW-0812">Transmembrane</keyword>
<evidence type="ECO:0000256" key="5">
    <source>
        <dbReference type="ARBA" id="ARBA00022927"/>
    </source>
</evidence>
<evidence type="ECO:0000259" key="10">
    <source>
        <dbReference type="SMART" id="SM01102"/>
    </source>
</evidence>
<dbReference type="InterPro" id="IPR045065">
    <property type="entry name" value="XPO1/5"/>
</dbReference>
<feature type="transmembrane region" description="Helical" evidence="9">
    <location>
        <begin position="481"/>
        <end position="504"/>
    </location>
</feature>
<dbReference type="FunFam" id="1.25.10.10:FF:000022">
    <property type="entry name" value="protein EXPORTIN 1A"/>
    <property type="match status" value="1"/>
</dbReference>
<dbReference type="InterPro" id="IPR041123">
    <property type="entry name" value="CRM1_repeat"/>
</dbReference>
<dbReference type="InterPro" id="IPR041235">
    <property type="entry name" value="Exp1_repeat_2"/>
</dbReference>
<comment type="similarity">
    <text evidence="2">Belongs to the exportin family.</text>
</comment>
<dbReference type="GO" id="GO:0000055">
    <property type="term" value="P:ribosomal large subunit export from nucleus"/>
    <property type="evidence" value="ECO:0007669"/>
    <property type="project" value="TreeGrafter"/>
</dbReference>
<evidence type="ECO:0000256" key="7">
    <source>
        <dbReference type="ARBA" id="ARBA00073514"/>
    </source>
</evidence>
<evidence type="ECO:0000256" key="4">
    <source>
        <dbReference type="ARBA" id="ARBA00022816"/>
    </source>
</evidence>
<dbReference type="InterPro" id="IPR014877">
    <property type="entry name" value="XPO1_C_dom"/>
</dbReference>
<dbReference type="PANTHER" id="PTHR11223:SF2">
    <property type="entry name" value="EXPORTIN-1"/>
    <property type="match status" value="1"/>
</dbReference>
<keyword evidence="4" id="KW-0509">mRNA transport</keyword>
<evidence type="ECO:0000256" key="9">
    <source>
        <dbReference type="SAM" id="Phobius"/>
    </source>
</evidence>
<keyword evidence="9" id="KW-0472">Membrane</keyword>
<dbReference type="GO" id="GO:0000056">
    <property type="term" value="P:ribosomal small subunit export from nucleus"/>
    <property type="evidence" value="ECO:0007669"/>
    <property type="project" value="TreeGrafter"/>
</dbReference>
<keyword evidence="6" id="KW-0539">Nucleus</keyword>
<feature type="transmembrane region" description="Helical" evidence="9">
    <location>
        <begin position="556"/>
        <end position="580"/>
    </location>
</feature>
<dbReference type="InterPro" id="IPR013598">
    <property type="entry name" value="Exportin-1/Importin-b-like"/>
</dbReference>
<dbReference type="Pfam" id="PF08389">
    <property type="entry name" value="Xpo1"/>
    <property type="match status" value="1"/>
</dbReference>
<evidence type="ECO:0000313" key="12">
    <source>
        <dbReference type="Proteomes" id="UP000593567"/>
    </source>
</evidence>
<evidence type="ECO:0000256" key="3">
    <source>
        <dbReference type="ARBA" id="ARBA00022448"/>
    </source>
</evidence>
<feature type="transmembrane region" description="Helical" evidence="9">
    <location>
        <begin position="525"/>
        <end position="550"/>
    </location>
</feature>
<keyword evidence="9" id="KW-1133">Transmembrane helix</keyword>
<accession>A0A7J7JLX5</accession>
<dbReference type="EMBL" id="VXIV02002102">
    <property type="protein sequence ID" value="KAF6027369.1"/>
    <property type="molecule type" value="Genomic_DNA"/>
</dbReference>
<gene>
    <name evidence="11" type="ORF">EB796_014325</name>
</gene>
<dbReference type="SUPFAM" id="SSF48371">
    <property type="entry name" value="ARM repeat"/>
    <property type="match status" value="2"/>
</dbReference>
<evidence type="ECO:0000313" key="11">
    <source>
        <dbReference type="EMBL" id="KAF6027369.1"/>
    </source>
</evidence>
<dbReference type="GO" id="GO:0005049">
    <property type="term" value="F:nuclear export signal receptor activity"/>
    <property type="evidence" value="ECO:0007669"/>
    <property type="project" value="InterPro"/>
</dbReference>
<protein>
    <recommendedName>
        <fullName evidence="7">Exportin-1</fullName>
    </recommendedName>
</protein>
<dbReference type="FunFam" id="1.25.10.10:FF:001255">
    <property type="entry name" value="Exportin 1"/>
    <property type="match status" value="1"/>
</dbReference>
<dbReference type="Pfam" id="PF18787">
    <property type="entry name" value="CRM1_repeat_3"/>
    <property type="match status" value="1"/>
</dbReference>
<reference evidence="11" key="1">
    <citation type="submission" date="2020-06" db="EMBL/GenBank/DDBJ databases">
        <title>Draft genome of Bugula neritina, a colonial animal packing powerful symbionts and potential medicines.</title>
        <authorList>
            <person name="Rayko M."/>
        </authorList>
    </citation>
    <scope>NUCLEOTIDE SEQUENCE [LARGE SCALE GENOMIC DNA]</scope>
    <source>
        <strain evidence="11">Kwan_BN1</strain>
    </source>
</reference>
<dbReference type="Proteomes" id="UP000593567">
    <property type="component" value="Unassembled WGS sequence"/>
</dbReference>
<dbReference type="SMART" id="SM01102">
    <property type="entry name" value="CRM1_C"/>
    <property type="match status" value="1"/>
</dbReference>
<name>A0A7J7JLX5_BUGNE</name>
<comment type="caution">
    <text evidence="11">The sequence shown here is derived from an EMBL/GenBank/DDBJ whole genome shotgun (WGS) entry which is preliminary data.</text>
</comment>
<feature type="region of interest" description="Disordered" evidence="8">
    <location>
        <begin position="1202"/>
        <end position="1228"/>
    </location>
</feature>
<dbReference type="AlphaFoldDB" id="A0A7J7JLX5"/>
<feature type="domain" description="Exportin-1 C-terminal" evidence="10">
    <location>
        <begin position="863"/>
        <end position="1182"/>
    </location>
</feature>
<feature type="transmembrane region" description="Helical" evidence="9">
    <location>
        <begin position="592"/>
        <end position="618"/>
    </location>
</feature>
<dbReference type="GO" id="GO:0051028">
    <property type="term" value="P:mRNA transport"/>
    <property type="evidence" value="ECO:0007669"/>
    <property type="project" value="UniProtKB-KW"/>
</dbReference>
<dbReference type="Pfam" id="PF18777">
    <property type="entry name" value="CRM1_repeat"/>
    <property type="match status" value="1"/>
</dbReference>
<dbReference type="GO" id="GO:0005737">
    <property type="term" value="C:cytoplasm"/>
    <property type="evidence" value="ECO:0007669"/>
    <property type="project" value="TreeGrafter"/>
</dbReference>
<keyword evidence="12" id="KW-1185">Reference proteome</keyword>
<dbReference type="PANTHER" id="PTHR11223">
    <property type="entry name" value="EXPORTIN 1/5"/>
    <property type="match status" value="1"/>
</dbReference>
<dbReference type="InterPro" id="IPR011989">
    <property type="entry name" value="ARM-like"/>
</dbReference>
<evidence type="ECO:0000256" key="2">
    <source>
        <dbReference type="ARBA" id="ARBA00009466"/>
    </source>
</evidence>
<dbReference type="Pfam" id="PF08767">
    <property type="entry name" value="CRM1_C"/>
    <property type="match status" value="1"/>
</dbReference>
<organism evidence="11 12">
    <name type="scientific">Bugula neritina</name>
    <name type="common">Brown bryozoan</name>
    <name type="synonym">Sertularia neritina</name>
    <dbReference type="NCBI Taxonomy" id="10212"/>
    <lineage>
        <taxon>Eukaryota</taxon>
        <taxon>Metazoa</taxon>
        <taxon>Spiralia</taxon>
        <taxon>Lophotrochozoa</taxon>
        <taxon>Bryozoa</taxon>
        <taxon>Gymnolaemata</taxon>
        <taxon>Cheilostomatida</taxon>
        <taxon>Flustrina</taxon>
        <taxon>Buguloidea</taxon>
        <taxon>Bugulidae</taxon>
        <taxon>Bugula</taxon>
    </lineage>
</organism>
<dbReference type="InterPro" id="IPR040485">
    <property type="entry name" value="XPO1_repeat_3"/>
</dbReference>
<dbReference type="OrthoDB" id="27218at2759"/>
<evidence type="ECO:0000256" key="1">
    <source>
        <dbReference type="ARBA" id="ARBA00004123"/>
    </source>
</evidence>
<dbReference type="Gene3D" id="1.25.10.10">
    <property type="entry name" value="Leucine-rich Repeat Variant"/>
    <property type="match status" value="3"/>
</dbReference>
<evidence type="ECO:0000256" key="8">
    <source>
        <dbReference type="SAM" id="MobiDB-lite"/>
    </source>
</evidence>
<keyword evidence="3" id="KW-0813">Transport</keyword>
<comment type="subcellular location">
    <subcellularLocation>
        <location evidence="1">Nucleus</location>
    </subcellularLocation>
</comment>
<dbReference type="GO" id="GO:0005634">
    <property type="term" value="C:nucleus"/>
    <property type="evidence" value="ECO:0007669"/>
    <property type="project" value="UniProtKB-SubCell"/>
</dbReference>
<dbReference type="Pfam" id="PF18784">
    <property type="entry name" value="CRM1_repeat_2"/>
    <property type="match status" value="1"/>
</dbReference>
<proteinExistence type="inferred from homology"/>